<dbReference type="EMBL" id="CAKMRJ010005523">
    <property type="protein sequence ID" value="CAH1446275.1"/>
    <property type="molecule type" value="Genomic_DNA"/>
</dbReference>
<keyword evidence="1" id="KW-0732">Signal</keyword>
<accession>A0AAU9P7S4</accession>
<feature type="chain" id="PRO_5043572070" description="Secreted protein" evidence="1">
    <location>
        <begin position="22"/>
        <end position="108"/>
    </location>
</feature>
<feature type="signal peptide" evidence="1">
    <location>
        <begin position="1"/>
        <end position="21"/>
    </location>
</feature>
<sequence>MDGGIFWPKMAILLLPHLISAQHLPIHPSGKITRDKKQDRISGAPFRRFTPLILVQTLRSSSFFSGSSQNLSSAQFVEKKAGFNGKKCRFRWIGRINLRNCLKQLRRS</sequence>
<protein>
    <recommendedName>
        <fullName evidence="4">Secreted protein</fullName>
    </recommendedName>
</protein>
<proteinExistence type="predicted"/>
<gene>
    <name evidence="2" type="ORF">LVIROSA_LOCUS31980</name>
</gene>
<evidence type="ECO:0008006" key="4">
    <source>
        <dbReference type="Google" id="ProtNLM"/>
    </source>
</evidence>
<organism evidence="2 3">
    <name type="scientific">Lactuca virosa</name>
    <dbReference type="NCBI Taxonomy" id="75947"/>
    <lineage>
        <taxon>Eukaryota</taxon>
        <taxon>Viridiplantae</taxon>
        <taxon>Streptophyta</taxon>
        <taxon>Embryophyta</taxon>
        <taxon>Tracheophyta</taxon>
        <taxon>Spermatophyta</taxon>
        <taxon>Magnoliopsida</taxon>
        <taxon>eudicotyledons</taxon>
        <taxon>Gunneridae</taxon>
        <taxon>Pentapetalae</taxon>
        <taxon>asterids</taxon>
        <taxon>campanulids</taxon>
        <taxon>Asterales</taxon>
        <taxon>Asteraceae</taxon>
        <taxon>Cichorioideae</taxon>
        <taxon>Cichorieae</taxon>
        <taxon>Lactucinae</taxon>
        <taxon>Lactuca</taxon>
    </lineage>
</organism>
<dbReference type="AlphaFoldDB" id="A0AAU9P7S4"/>
<evidence type="ECO:0000313" key="2">
    <source>
        <dbReference type="EMBL" id="CAH1446275.1"/>
    </source>
</evidence>
<comment type="caution">
    <text evidence="2">The sequence shown here is derived from an EMBL/GenBank/DDBJ whole genome shotgun (WGS) entry which is preliminary data.</text>
</comment>
<dbReference type="Proteomes" id="UP001157418">
    <property type="component" value="Unassembled WGS sequence"/>
</dbReference>
<keyword evidence="3" id="KW-1185">Reference proteome</keyword>
<name>A0AAU9P7S4_9ASTR</name>
<evidence type="ECO:0000313" key="3">
    <source>
        <dbReference type="Proteomes" id="UP001157418"/>
    </source>
</evidence>
<reference evidence="2 3" key="1">
    <citation type="submission" date="2022-01" db="EMBL/GenBank/DDBJ databases">
        <authorList>
            <person name="Xiong W."/>
            <person name="Schranz E."/>
        </authorList>
    </citation>
    <scope>NUCLEOTIDE SEQUENCE [LARGE SCALE GENOMIC DNA]</scope>
</reference>
<evidence type="ECO:0000256" key="1">
    <source>
        <dbReference type="SAM" id="SignalP"/>
    </source>
</evidence>